<dbReference type="UniPathway" id="UPA00143"/>
<dbReference type="Pfam" id="PF12014">
    <property type="entry name" value="Cyclin_D1_bind"/>
    <property type="match status" value="1"/>
</dbReference>
<evidence type="ECO:0000259" key="2">
    <source>
        <dbReference type="PROSITE" id="PS50181"/>
    </source>
</evidence>
<gene>
    <name evidence="3" type="ORF">BMF94_5676</name>
</gene>
<evidence type="ECO:0000313" key="3">
    <source>
        <dbReference type="EMBL" id="POY71364.1"/>
    </source>
</evidence>
<dbReference type="Proteomes" id="UP000237144">
    <property type="component" value="Unassembled WGS sequence"/>
</dbReference>
<dbReference type="SUPFAM" id="SSF81383">
    <property type="entry name" value="F-box domain"/>
    <property type="match status" value="1"/>
</dbReference>
<proteinExistence type="predicted"/>
<dbReference type="PANTHER" id="PTHR12874">
    <property type="entry name" value="F-BOX ONLY PROTEIN 48-RELATED"/>
    <property type="match status" value="1"/>
</dbReference>
<accession>A0A2S5B3K0</accession>
<protein>
    <recommendedName>
        <fullName evidence="2">F-box domain-containing protein</fullName>
    </recommendedName>
</protein>
<dbReference type="InterPro" id="IPR036047">
    <property type="entry name" value="F-box-like_dom_sf"/>
</dbReference>
<dbReference type="GO" id="GO:0019005">
    <property type="term" value="C:SCF ubiquitin ligase complex"/>
    <property type="evidence" value="ECO:0007669"/>
    <property type="project" value="TreeGrafter"/>
</dbReference>
<evidence type="ECO:0000256" key="1">
    <source>
        <dbReference type="SAM" id="MobiDB-lite"/>
    </source>
</evidence>
<reference evidence="3 4" key="1">
    <citation type="journal article" date="2018" name="Front. Microbiol.">
        <title>Prospects for Fungal Bioremediation of Acidic Radioactive Waste Sites: Characterization and Genome Sequence of Rhodotorula taiwanensis MD1149.</title>
        <authorList>
            <person name="Tkavc R."/>
            <person name="Matrosova V.Y."/>
            <person name="Grichenko O.E."/>
            <person name="Gostincar C."/>
            <person name="Volpe R.P."/>
            <person name="Klimenkova P."/>
            <person name="Gaidamakova E.K."/>
            <person name="Zhou C.E."/>
            <person name="Stewart B.J."/>
            <person name="Lyman M.G."/>
            <person name="Malfatti S.A."/>
            <person name="Rubinfeld B."/>
            <person name="Courtot M."/>
            <person name="Singh J."/>
            <person name="Dalgard C.L."/>
            <person name="Hamilton T."/>
            <person name="Frey K.G."/>
            <person name="Gunde-Cimerman N."/>
            <person name="Dugan L."/>
            <person name="Daly M.J."/>
        </authorList>
    </citation>
    <scope>NUCLEOTIDE SEQUENCE [LARGE SCALE GENOMIC DNA]</scope>
    <source>
        <strain evidence="3 4">MD1149</strain>
    </source>
</reference>
<dbReference type="AlphaFoldDB" id="A0A2S5B3K0"/>
<dbReference type="GO" id="GO:0005737">
    <property type="term" value="C:cytoplasm"/>
    <property type="evidence" value="ECO:0007669"/>
    <property type="project" value="TreeGrafter"/>
</dbReference>
<name>A0A2S5B3K0_9BASI</name>
<keyword evidence="4" id="KW-1185">Reference proteome</keyword>
<dbReference type="GO" id="GO:0031146">
    <property type="term" value="P:SCF-dependent proteasomal ubiquitin-dependent protein catabolic process"/>
    <property type="evidence" value="ECO:0007669"/>
    <property type="project" value="TreeGrafter"/>
</dbReference>
<sequence>MLSGQHDTVMDDQDPPRASFLTLPPELQLRILAESDPQSLVRLSQTCRDCYHIARAQSLWRAIALDLVSRHRYVQPATAARPPAGHFAASPAAADWFNTAAFLLRNAHHLGYFASSQPFTWNVPTPPRNSSRVVRVGIVGPAPDQVQPDAPPPRYTIRASQLVPRNLLANPLAPLPPDLLPFGAVQHALEPGSWLVSPGQNPRHPYSGFSVDFLEPAYEFDADMFDITPDEGACLPRTNSHTREAIAAAALGAAYPTASIYNVDAAPRLRLALEPVSQLVAPSSSASASRLDPDPTGQAETAPDPMERLGLNREALFALFSGRLPRRPWPTAQLVGLDSVNTADLPLLRAGRTDPPRNVFRIAGGGAFRGLEEWLTVRQGTQGPLAEIVEPDPAVLSGQRANDKPAARDDHAYVKGFRLRAKRTTTARPPFTSEGASASGSSGTADRWSSSQDTTTRRRGVGPNGGMAVLWQGGEPDRDRRPPITLVRADDTTQGGFVLRLPGSPPQPPTAPLPLGEHVGDLDGTHVGGMGADATSEHMADAVDSAAEGFFPVKAPARPLTWPLSDHTTATDAHGNLLACSLEGYWIGPYSSHGLEILNITTGLAEFPSQNASDGDSSDSDDDSVTYRQVVTATKVTGDPNVPSGQTSWLAILPASAASDRPSAISDGPVPSVRAETFHHLSSLDPSSPVYQGLNNGAGPDWLEGCVRGYGRIALTGYTSPSYSPAEIRFLRSEVKLQRPDQPGEQHIVQSIEEIHVRWLEMHKVTTFKRMRIA</sequence>
<dbReference type="GO" id="GO:0016567">
    <property type="term" value="P:protein ubiquitination"/>
    <property type="evidence" value="ECO:0007669"/>
    <property type="project" value="UniProtKB-UniPathway"/>
</dbReference>
<dbReference type="EMBL" id="PJQD01000085">
    <property type="protein sequence ID" value="POY71364.1"/>
    <property type="molecule type" value="Genomic_DNA"/>
</dbReference>
<organism evidence="3 4">
    <name type="scientific">Rhodotorula taiwanensis</name>
    <dbReference type="NCBI Taxonomy" id="741276"/>
    <lineage>
        <taxon>Eukaryota</taxon>
        <taxon>Fungi</taxon>
        <taxon>Dikarya</taxon>
        <taxon>Basidiomycota</taxon>
        <taxon>Pucciniomycotina</taxon>
        <taxon>Microbotryomycetes</taxon>
        <taxon>Sporidiobolales</taxon>
        <taxon>Sporidiobolaceae</taxon>
        <taxon>Rhodotorula</taxon>
    </lineage>
</organism>
<feature type="region of interest" description="Disordered" evidence="1">
    <location>
        <begin position="421"/>
        <end position="483"/>
    </location>
</feature>
<dbReference type="SMART" id="SM00256">
    <property type="entry name" value="FBOX"/>
    <property type="match status" value="1"/>
</dbReference>
<feature type="compositionally biased region" description="Low complexity" evidence="1">
    <location>
        <begin position="432"/>
        <end position="445"/>
    </location>
</feature>
<dbReference type="PANTHER" id="PTHR12874:SF9">
    <property type="entry name" value="F-BOX ONLY PROTEIN 48"/>
    <property type="match status" value="1"/>
</dbReference>
<dbReference type="CDD" id="cd22087">
    <property type="entry name" value="F-box_FBXO7"/>
    <property type="match status" value="1"/>
</dbReference>
<dbReference type="Gene3D" id="1.20.1280.50">
    <property type="match status" value="1"/>
</dbReference>
<evidence type="ECO:0000313" key="4">
    <source>
        <dbReference type="Proteomes" id="UP000237144"/>
    </source>
</evidence>
<comment type="caution">
    <text evidence="3">The sequence shown here is derived from an EMBL/GenBank/DDBJ whole genome shotgun (WGS) entry which is preliminary data.</text>
</comment>
<dbReference type="OrthoDB" id="722566at2759"/>
<feature type="domain" description="F-box" evidence="2">
    <location>
        <begin position="17"/>
        <end position="63"/>
    </location>
</feature>
<dbReference type="PROSITE" id="PS50181">
    <property type="entry name" value="FBOX"/>
    <property type="match status" value="1"/>
</dbReference>
<dbReference type="InterPro" id="IPR001810">
    <property type="entry name" value="F-box_dom"/>
</dbReference>
<feature type="region of interest" description="Disordered" evidence="1">
    <location>
        <begin position="282"/>
        <end position="304"/>
    </location>
</feature>
<dbReference type="Pfam" id="PF12937">
    <property type="entry name" value="F-box-like"/>
    <property type="match status" value="1"/>
</dbReference>